<feature type="transmembrane region" description="Helical" evidence="5">
    <location>
        <begin position="104"/>
        <end position="123"/>
    </location>
</feature>
<dbReference type="PROSITE" id="PS50850">
    <property type="entry name" value="MFS"/>
    <property type="match status" value="1"/>
</dbReference>
<gene>
    <name evidence="7" type="primary">ybjJ</name>
    <name evidence="7" type="ORF">LAX5112_01985</name>
</gene>
<evidence type="ECO:0000313" key="7">
    <source>
        <dbReference type="EMBL" id="CTQ69044.1"/>
    </source>
</evidence>
<feature type="domain" description="Major facilitator superfamily (MFS) profile" evidence="6">
    <location>
        <begin position="15"/>
        <end position="385"/>
    </location>
</feature>
<evidence type="ECO:0000259" key="6">
    <source>
        <dbReference type="PROSITE" id="PS50850"/>
    </source>
</evidence>
<feature type="transmembrane region" description="Helical" evidence="5">
    <location>
        <begin position="21"/>
        <end position="39"/>
    </location>
</feature>
<feature type="transmembrane region" description="Helical" evidence="5">
    <location>
        <begin position="274"/>
        <end position="293"/>
    </location>
</feature>
<dbReference type="OrthoDB" id="9810941at2"/>
<evidence type="ECO:0000256" key="5">
    <source>
        <dbReference type="SAM" id="Phobius"/>
    </source>
</evidence>
<evidence type="ECO:0000256" key="3">
    <source>
        <dbReference type="ARBA" id="ARBA00022989"/>
    </source>
</evidence>
<feature type="transmembrane region" description="Helical" evidence="5">
    <location>
        <begin position="299"/>
        <end position="319"/>
    </location>
</feature>
<feature type="transmembrane region" description="Helical" evidence="5">
    <location>
        <begin position="81"/>
        <end position="98"/>
    </location>
</feature>
<reference evidence="8" key="1">
    <citation type="submission" date="2015-07" db="EMBL/GenBank/DDBJ databases">
        <authorList>
            <person name="Rodrigo-Torres Lidia"/>
            <person name="Arahal R.David."/>
        </authorList>
    </citation>
    <scope>NUCLEOTIDE SEQUENCE [LARGE SCALE GENOMIC DNA]</scope>
    <source>
        <strain evidence="8">CECT 5112</strain>
    </source>
</reference>
<dbReference type="InterPro" id="IPR020846">
    <property type="entry name" value="MFS_dom"/>
</dbReference>
<evidence type="ECO:0000256" key="1">
    <source>
        <dbReference type="ARBA" id="ARBA00004141"/>
    </source>
</evidence>
<evidence type="ECO:0000256" key="4">
    <source>
        <dbReference type="ARBA" id="ARBA00023136"/>
    </source>
</evidence>
<keyword evidence="8" id="KW-1185">Reference proteome</keyword>
<dbReference type="Proteomes" id="UP000053235">
    <property type="component" value="Unassembled WGS sequence"/>
</dbReference>
<dbReference type="CDD" id="cd17393">
    <property type="entry name" value="MFS_MosC_like"/>
    <property type="match status" value="1"/>
</dbReference>
<dbReference type="EMBL" id="CXWD01000006">
    <property type="protein sequence ID" value="CTQ69044.1"/>
    <property type="molecule type" value="Genomic_DNA"/>
</dbReference>
<dbReference type="STRING" id="388408.LAX5112_01985"/>
<organism evidence="7 8">
    <name type="scientific">Roseibium alexandrii</name>
    <dbReference type="NCBI Taxonomy" id="388408"/>
    <lineage>
        <taxon>Bacteria</taxon>
        <taxon>Pseudomonadati</taxon>
        <taxon>Pseudomonadota</taxon>
        <taxon>Alphaproteobacteria</taxon>
        <taxon>Hyphomicrobiales</taxon>
        <taxon>Stappiaceae</taxon>
        <taxon>Roseibium</taxon>
    </lineage>
</organism>
<dbReference type="GO" id="GO:0022857">
    <property type="term" value="F:transmembrane transporter activity"/>
    <property type="evidence" value="ECO:0007669"/>
    <property type="project" value="InterPro"/>
</dbReference>
<dbReference type="SUPFAM" id="SSF103473">
    <property type="entry name" value="MFS general substrate transporter"/>
    <property type="match status" value="1"/>
</dbReference>
<feature type="transmembrane region" description="Helical" evidence="5">
    <location>
        <begin position="331"/>
        <end position="353"/>
    </location>
</feature>
<dbReference type="InterPro" id="IPR051788">
    <property type="entry name" value="MFS_Transporter"/>
</dbReference>
<feature type="transmembrane region" description="Helical" evidence="5">
    <location>
        <begin position="359"/>
        <end position="381"/>
    </location>
</feature>
<keyword evidence="3 5" id="KW-1133">Transmembrane helix</keyword>
<proteinExistence type="predicted"/>
<sequence length="387" mass="39055">MTGHDSALSLNRFETRLSTRLVFFIGGLTMGAWSPLIPFAQQRLGVDDAGLGLLLLCLGIGSVLFMPLAGPLCAAFGSRRVIVGSGIGLIAGFPALGYAETIPLMAIAVFLFGSFLGVMEVGMNSHAVDVESGSDKPLMSGFHAQFSIGGFAGAGGVTLFLTLGLSPFAAAGLIALLSLLLLIVATPRLLPNRTGGSSTGGAFPKGVVLLLALLIAITFLTEGAVLDWSAALITDQGLVDIAQGGIGFMCFSITMTIGRLLGDRVVARFGPKNILLWGGVITIAGILLVATASNLAVSLIGFAAIGAGVCNIVPVLFSLTGRQKVMPQGAAIAAVATAGYGGILLGPAVIGFVADGIGLPVTFAGLSLLMVIMALSAGVAVQGSQAE</sequence>
<evidence type="ECO:0000313" key="8">
    <source>
        <dbReference type="Proteomes" id="UP000053235"/>
    </source>
</evidence>
<feature type="transmembrane region" description="Helical" evidence="5">
    <location>
        <begin position="241"/>
        <end position="262"/>
    </location>
</feature>
<dbReference type="AlphaFoldDB" id="A0A0M7A5Z0"/>
<feature type="transmembrane region" description="Helical" evidence="5">
    <location>
        <begin position="169"/>
        <end position="190"/>
    </location>
</feature>
<feature type="transmembrane region" description="Helical" evidence="5">
    <location>
        <begin position="144"/>
        <end position="163"/>
    </location>
</feature>
<dbReference type="InterPro" id="IPR036259">
    <property type="entry name" value="MFS_trans_sf"/>
</dbReference>
<feature type="transmembrane region" description="Helical" evidence="5">
    <location>
        <begin position="51"/>
        <end position="69"/>
    </location>
</feature>
<accession>A0A0M7A5Z0</accession>
<dbReference type="Pfam" id="PF07690">
    <property type="entry name" value="MFS_1"/>
    <property type="match status" value="1"/>
</dbReference>
<feature type="transmembrane region" description="Helical" evidence="5">
    <location>
        <begin position="202"/>
        <end position="221"/>
    </location>
</feature>
<dbReference type="PANTHER" id="PTHR23514:SF13">
    <property type="entry name" value="INNER MEMBRANE PROTEIN YBJJ"/>
    <property type="match status" value="1"/>
</dbReference>
<dbReference type="Gene3D" id="1.20.1250.20">
    <property type="entry name" value="MFS general substrate transporter like domains"/>
    <property type="match status" value="2"/>
</dbReference>
<protein>
    <submittedName>
        <fullName evidence="7">Inner membrane protein YbjJ</fullName>
    </submittedName>
</protein>
<keyword evidence="4 5" id="KW-0472">Membrane</keyword>
<name>A0A0M7A5Z0_9HYPH</name>
<evidence type="ECO:0000256" key="2">
    <source>
        <dbReference type="ARBA" id="ARBA00022692"/>
    </source>
</evidence>
<dbReference type="PANTHER" id="PTHR23514">
    <property type="entry name" value="BYPASS OF STOP CODON PROTEIN 6"/>
    <property type="match status" value="1"/>
</dbReference>
<dbReference type="GO" id="GO:0016020">
    <property type="term" value="C:membrane"/>
    <property type="evidence" value="ECO:0007669"/>
    <property type="project" value="UniProtKB-SubCell"/>
</dbReference>
<comment type="subcellular location">
    <subcellularLocation>
        <location evidence="1">Membrane</location>
        <topology evidence="1">Multi-pass membrane protein</topology>
    </subcellularLocation>
</comment>
<dbReference type="InterPro" id="IPR011701">
    <property type="entry name" value="MFS"/>
</dbReference>
<keyword evidence="2 5" id="KW-0812">Transmembrane</keyword>
<dbReference type="RefSeq" id="WP_082428999.1">
    <property type="nucleotide sequence ID" value="NZ_CXWD01000006.1"/>
</dbReference>